<dbReference type="Proteomes" id="UP001154282">
    <property type="component" value="Unassembled WGS sequence"/>
</dbReference>
<dbReference type="PANTHER" id="PTHR28524:SF3">
    <property type="entry name" value="SUCCINATE DEHYDROGENASE ASSEMBLY FACTOR 4, MITOCHONDRIAL"/>
    <property type="match status" value="1"/>
</dbReference>
<protein>
    <recommendedName>
        <fullName evidence="2">Succinate dehydrogenase assembly factor 4, mitochondrial</fullName>
    </recommendedName>
</protein>
<dbReference type="PANTHER" id="PTHR28524">
    <property type="entry name" value="SUCCINATE DEHYDROGENASE ASSEMBLY FACTOR 4, MITOCHONDRIAL"/>
    <property type="match status" value="1"/>
</dbReference>
<feature type="region of interest" description="Disordered" evidence="3">
    <location>
        <begin position="1"/>
        <end position="123"/>
    </location>
</feature>
<dbReference type="EMBL" id="CAMGYJ010000010">
    <property type="protein sequence ID" value="CAI0546725.1"/>
    <property type="molecule type" value="Genomic_DNA"/>
</dbReference>
<reference evidence="4" key="1">
    <citation type="submission" date="2022-08" db="EMBL/GenBank/DDBJ databases">
        <authorList>
            <person name="Gutierrez-Valencia J."/>
        </authorList>
    </citation>
    <scope>NUCLEOTIDE SEQUENCE</scope>
</reference>
<dbReference type="GO" id="GO:0005739">
    <property type="term" value="C:mitochondrion"/>
    <property type="evidence" value="ECO:0007669"/>
    <property type="project" value="TreeGrafter"/>
</dbReference>
<keyword evidence="5" id="KW-1185">Reference proteome</keyword>
<evidence type="ECO:0000256" key="2">
    <source>
        <dbReference type="ARBA" id="ARBA00022170"/>
    </source>
</evidence>
<feature type="compositionally biased region" description="Low complexity" evidence="3">
    <location>
        <begin position="16"/>
        <end position="25"/>
    </location>
</feature>
<evidence type="ECO:0000313" key="4">
    <source>
        <dbReference type="EMBL" id="CAI0546725.1"/>
    </source>
</evidence>
<proteinExistence type="inferred from homology"/>
<feature type="compositionally biased region" description="Basic and acidic residues" evidence="3">
    <location>
        <begin position="110"/>
        <end position="123"/>
    </location>
</feature>
<accession>A0AAV0QP44</accession>
<evidence type="ECO:0000256" key="3">
    <source>
        <dbReference type="SAM" id="MobiDB-lite"/>
    </source>
</evidence>
<sequence length="123" mass="13432">MARSNLARLFSKLPYSSPSIPAASRARSDPVGNSLRRLVSSTTTTTTTTQQSKPREEESPSKNPNPEAENEKGSKAEVEGEEGGEDGEDELDLNKDTGEIGGPRGPEPTRYGDWERNGRCYDF</sequence>
<evidence type="ECO:0000313" key="5">
    <source>
        <dbReference type="Proteomes" id="UP001154282"/>
    </source>
</evidence>
<comment type="similarity">
    <text evidence="1">Belongs to the SDHAF4 family.</text>
</comment>
<organism evidence="4 5">
    <name type="scientific">Linum tenue</name>
    <dbReference type="NCBI Taxonomy" id="586396"/>
    <lineage>
        <taxon>Eukaryota</taxon>
        <taxon>Viridiplantae</taxon>
        <taxon>Streptophyta</taxon>
        <taxon>Embryophyta</taxon>
        <taxon>Tracheophyta</taxon>
        <taxon>Spermatophyta</taxon>
        <taxon>Magnoliopsida</taxon>
        <taxon>eudicotyledons</taxon>
        <taxon>Gunneridae</taxon>
        <taxon>Pentapetalae</taxon>
        <taxon>rosids</taxon>
        <taxon>fabids</taxon>
        <taxon>Malpighiales</taxon>
        <taxon>Linaceae</taxon>
        <taxon>Linum</taxon>
    </lineage>
</organism>
<dbReference type="GO" id="GO:0034553">
    <property type="term" value="P:mitochondrial respiratory chain complex II assembly"/>
    <property type="evidence" value="ECO:0007669"/>
    <property type="project" value="TreeGrafter"/>
</dbReference>
<feature type="compositionally biased region" description="Basic and acidic residues" evidence="3">
    <location>
        <begin position="69"/>
        <end position="78"/>
    </location>
</feature>
<comment type="caution">
    <text evidence="4">The sequence shown here is derived from an EMBL/GenBank/DDBJ whole genome shotgun (WGS) entry which is preliminary data.</text>
</comment>
<gene>
    <name evidence="4" type="ORF">LITE_LOCUS44087</name>
</gene>
<dbReference type="InterPro" id="IPR012875">
    <property type="entry name" value="SDHF4"/>
</dbReference>
<name>A0AAV0QP44_9ROSI</name>
<dbReference type="Pfam" id="PF07896">
    <property type="entry name" value="DUF1674"/>
    <property type="match status" value="1"/>
</dbReference>
<feature type="compositionally biased region" description="Acidic residues" evidence="3">
    <location>
        <begin position="79"/>
        <end position="91"/>
    </location>
</feature>
<evidence type="ECO:0000256" key="1">
    <source>
        <dbReference type="ARBA" id="ARBA00005701"/>
    </source>
</evidence>
<dbReference type="AlphaFoldDB" id="A0AAV0QP44"/>